<dbReference type="PANTHER" id="PTHR43734">
    <property type="entry name" value="PHYTOENE DESATURASE"/>
    <property type="match status" value="1"/>
</dbReference>
<dbReference type="GO" id="GO:0016117">
    <property type="term" value="P:carotenoid biosynthetic process"/>
    <property type="evidence" value="ECO:0007669"/>
    <property type="project" value="UniProtKB-KW"/>
</dbReference>
<evidence type="ECO:0000256" key="3">
    <source>
        <dbReference type="ARBA" id="ARBA00022746"/>
    </source>
</evidence>
<evidence type="ECO:0000256" key="1">
    <source>
        <dbReference type="ARBA" id="ARBA00004829"/>
    </source>
</evidence>
<dbReference type="InterPro" id="IPR036188">
    <property type="entry name" value="FAD/NAD-bd_sf"/>
</dbReference>
<dbReference type="InterPro" id="IPR002937">
    <property type="entry name" value="Amino_oxidase"/>
</dbReference>
<sequence>MRTHRVVVIGAGIGGLVSALLLSARGFDVTLIERAPAPGGKMREIEAGGVALDAGPTVMTMRWVFDQIFDDAGADFSDRVKLLRLETLARHAWSESERLDLFADPARSFDAIHAFAGKREAEGFARFCARARGIYETLRDSFILAQRPSPIDLVRRAGVSGLPNLTRISPFASMWDELGKYFRDPRLRQLFGRYATYCGSSPFLAPATLMLVAHVEMEGVWRVEGGMHRLAVALADLARARGAKIHYGEGAKRILVEGGRATGVETEHGEIISADAVVMNGDAGALRAGLLGAPAIAALNSATRAQPSLSAVTFAMRARVHGFPLAHHNVFFSRDYRAEFDDIFRDRRLPRAPTVYVCAQDRGDEDVRSSDERLFALVNAPAVDGAGELSTEELRECEKKTFRFLADCGLDIQAPRQAIARTTPKDFAQLFPATGGAIYGQASHGWMASFTRPGSRTLLPGLYLAGGSAHPGPGVPMAAISGRLAAKSLMADLASTRPLRQAAIAGGMSMR</sequence>
<dbReference type="KEGG" id="mros:EHO51_17015"/>
<keyword evidence="3 5" id="KW-0125">Carotenoid biosynthesis</keyword>
<dbReference type="Pfam" id="PF01593">
    <property type="entry name" value="Amino_oxidase"/>
    <property type="match status" value="1"/>
</dbReference>
<dbReference type="Proteomes" id="UP000273982">
    <property type="component" value="Chromosome"/>
</dbReference>
<accession>A0A3G8M9W5</accession>
<dbReference type="InterPro" id="IPR014105">
    <property type="entry name" value="Carotenoid/retinoid_OxRdtase"/>
</dbReference>
<evidence type="ECO:0000313" key="7">
    <source>
        <dbReference type="EMBL" id="AZG78294.1"/>
    </source>
</evidence>
<organism evidence="7 8">
    <name type="scientific">Methylocystis rosea</name>
    <dbReference type="NCBI Taxonomy" id="173366"/>
    <lineage>
        <taxon>Bacteria</taxon>
        <taxon>Pseudomonadati</taxon>
        <taxon>Pseudomonadota</taxon>
        <taxon>Alphaproteobacteria</taxon>
        <taxon>Hyphomicrobiales</taxon>
        <taxon>Methylocystaceae</taxon>
        <taxon>Methylocystis</taxon>
    </lineage>
</organism>
<comment type="similarity">
    <text evidence="2 5">Belongs to the carotenoid/retinoid oxidoreductase family.</text>
</comment>
<evidence type="ECO:0000256" key="2">
    <source>
        <dbReference type="ARBA" id="ARBA00006046"/>
    </source>
</evidence>
<dbReference type="AlphaFoldDB" id="A0A3G8M9W5"/>
<dbReference type="EMBL" id="CP034086">
    <property type="protein sequence ID" value="AZG78294.1"/>
    <property type="molecule type" value="Genomic_DNA"/>
</dbReference>
<dbReference type="NCBIfam" id="NF045637">
    <property type="entry name" value="carotdesatCrtDProt"/>
    <property type="match status" value="1"/>
</dbReference>
<gene>
    <name evidence="7" type="primary">crtI</name>
    <name evidence="7" type="ORF">EHO51_17015</name>
</gene>
<dbReference type="GO" id="GO:0016491">
    <property type="term" value="F:oxidoreductase activity"/>
    <property type="evidence" value="ECO:0007669"/>
    <property type="project" value="UniProtKB-KW"/>
</dbReference>
<dbReference type="RefSeq" id="WP_124739844.1">
    <property type="nucleotide sequence ID" value="NZ_CP034086.1"/>
</dbReference>
<dbReference type="Gene3D" id="3.50.50.60">
    <property type="entry name" value="FAD/NAD(P)-binding domain"/>
    <property type="match status" value="2"/>
</dbReference>
<evidence type="ECO:0000256" key="5">
    <source>
        <dbReference type="RuleBase" id="RU362075"/>
    </source>
</evidence>
<evidence type="ECO:0000259" key="6">
    <source>
        <dbReference type="Pfam" id="PF01593"/>
    </source>
</evidence>
<comment type="pathway">
    <text evidence="1 5">Carotenoid biosynthesis.</text>
</comment>
<dbReference type="PANTHER" id="PTHR43734:SF7">
    <property type="entry name" value="4,4'-DIAPONEUROSPORENE OXYGENASE"/>
    <property type="match status" value="1"/>
</dbReference>
<dbReference type="SUPFAM" id="SSF51905">
    <property type="entry name" value="FAD/NAD(P)-binding domain"/>
    <property type="match status" value="1"/>
</dbReference>
<keyword evidence="4 5" id="KW-0560">Oxidoreductase</keyword>
<proteinExistence type="inferred from homology"/>
<name>A0A3G8M9W5_9HYPH</name>
<protein>
    <submittedName>
        <fullName evidence="7">Phytoene desaturase</fullName>
    </submittedName>
</protein>
<dbReference type="NCBIfam" id="TIGR02734">
    <property type="entry name" value="crtI_fam"/>
    <property type="match status" value="1"/>
</dbReference>
<reference evidence="7 8" key="1">
    <citation type="submission" date="2018-11" db="EMBL/GenBank/DDBJ databases">
        <title>Genome squencing of methanotrophic bacteria isolated from alkaline groundwater in Korea.</title>
        <authorList>
            <person name="Nguyen L.N."/>
        </authorList>
    </citation>
    <scope>NUCLEOTIDE SEQUENCE [LARGE SCALE GENOMIC DNA]</scope>
    <source>
        <strain evidence="7 8">GW6</strain>
    </source>
</reference>
<dbReference type="InterPro" id="IPR054841">
    <property type="entry name" value="carotdesatCrtD"/>
</dbReference>
<feature type="domain" description="Amine oxidase" evidence="6">
    <location>
        <begin position="13"/>
        <end position="488"/>
    </location>
</feature>
<evidence type="ECO:0000313" key="8">
    <source>
        <dbReference type="Proteomes" id="UP000273982"/>
    </source>
</evidence>
<evidence type="ECO:0000256" key="4">
    <source>
        <dbReference type="ARBA" id="ARBA00023002"/>
    </source>
</evidence>